<evidence type="ECO:0000313" key="3">
    <source>
        <dbReference type="RefSeq" id="XP_008238694.1"/>
    </source>
</evidence>
<feature type="region of interest" description="Disordered" evidence="1">
    <location>
        <begin position="1"/>
        <end position="67"/>
    </location>
</feature>
<dbReference type="PANTHER" id="PTHR34686:SF1">
    <property type="entry name" value="MATERNAL EFFECT EMBRYO ARREST 59"/>
    <property type="match status" value="1"/>
</dbReference>
<sequence length="188" mass="20805">MVGHRTATKPSRSDEVLEADEQLKIANQIRAQFDSAAPKRPIKPNRSEPDSSSSSSTPNPVDYSIVDQPNIPELDKFRSLQSQSPVILSSAEGATTVQDEFVDTEYYKELNSIDKQHHMTGSGFIKVVREGGSDFDGLDLQLAQSHDDVIVGLMKIRSNPATNDWVPRTDEDEVLVNSSKPNRSESSY</sequence>
<evidence type="ECO:0000313" key="2">
    <source>
        <dbReference type="Proteomes" id="UP000694861"/>
    </source>
</evidence>
<name>A0ABM0PF17_PRUMU</name>
<protein>
    <submittedName>
        <fullName evidence="3">Uncharacterized protein LOC103337306</fullName>
    </submittedName>
</protein>
<organism evidence="2 3">
    <name type="scientific">Prunus mume</name>
    <name type="common">Japanese apricot</name>
    <name type="synonym">Armeniaca mume</name>
    <dbReference type="NCBI Taxonomy" id="102107"/>
    <lineage>
        <taxon>Eukaryota</taxon>
        <taxon>Viridiplantae</taxon>
        <taxon>Streptophyta</taxon>
        <taxon>Embryophyta</taxon>
        <taxon>Tracheophyta</taxon>
        <taxon>Spermatophyta</taxon>
        <taxon>Magnoliopsida</taxon>
        <taxon>eudicotyledons</taxon>
        <taxon>Gunneridae</taxon>
        <taxon>Pentapetalae</taxon>
        <taxon>rosids</taxon>
        <taxon>fabids</taxon>
        <taxon>Rosales</taxon>
        <taxon>Rosaceae</taxon>
        <taxon>Amygdaloideae</taxon>
        <taxon>Amygdaleae</taxon>
        <taxon>Prunus</taxon>
    </lineage>
</organism>
<proteinExistence type="predicted"/>
<feature type="compositionally biased region" description="Polar residues" evidence="1">
    <location>
        <begin position="176"/>
        <end position="188"/>
    </location>
</feature>
<evidence type="ECO:0000256" key="1">
    <source>
        <dbReference type="SAM" id="MobiDB-lite"/>
    </source>
</evidence>
<reference evidence="3" key="2">
    <citation type="submission" date="2025-08" db="UniProtKB">
        <authorList>
            <consortium name="RefSeq"/>
        </authorList>
    </citation>
    <scope>IDENTIFICATION</scope>
</reference>
<accession>A0ABM0PF17</accession>
<dbReference type="RefSeq" id="XP_008238694.1">
    <property type="nucleotide sequence ID" value="XM_008240472.1"/>
</dbReference>
<dbReference type="PANTHER" id="PTHR34686">
    <property type="entry name" value="MATERNAL EFFECT EMBRYO ARREST PROTEIN"/>
    <property type="match status" value="1"/>
</dbReference>
<dbReference type="Proteomes" id="UP000694861">
    <property type="component" value="Linkage group LG1"/>
</dbReference>
<feature type="region of interest" description="Disordered" evidence="1">
    <location>
        <begin position="160"/>
        <end position="188"/>
    </location>
</feature>
<reference evidence="2" key="1">
    <citation type="journal article" date="2012" name="Nat. Commun.">
        <title>The genome of Prunus mume.</title>
        <authorList>
            <person name="Zhang Q."/>
            <person name="Chen W."/>
            <person name="Sun L."/>
            <person name="Zhao F."/>
            <person name="Huang B."/>
            <person name="Yang W."/>
            <person name="Tao Y."/>
            <person name="Wang J."/>
            <person name="Yuan Z."/>
            <person name="Fan G."/>
            <person name="Xing Z."/>
            <person name="Han C."/>
            <person name="Pan H."/>
            <person name="Zhong X."/>
            <person name="Shi W."/>
            <person name="Liang X."/>
            <person name="Du D."/>
            <person name="Sun F."/>
            <person name="Xu Z."/>
            <person name="Hao R."/>
            <person name="Lv T."/>
            <person name="Lv Y."/>
            <person name="Zheng Z."/>
            <person name="Sun M."/>
            <person name="Luo L."/>
            <person name="Cai M."/>
            <person name="Gao Y."/>
            <person name="Wang J."/>
            <person name="Yin Y."/>
            <person name="Xu X."/>
            <person name="Cheng T."/>
            <person name="Wang J."/>
        </authorList>
    </citation>
    <scope>NUCLEOTIDE SEQUENCE [LARGE SCALE GENOMIC DNA]</scope>
</reference>
<dbReference type="GeneID" id="103337306"/>
<keyword evidence="2" id="KW-1185">Reference proteome</keyword>
<gene>
    <name evidence="3" type="primary">LOC103337306</name>
</gene>